<keyword evidence="1" id="KW-0816">Tricarboxylic acid cycle</keyword>
<comment type="similarity">
    <text evidence="2">In the N-terminal section; belongs to the acetate CoA ligase alpha subunit family.</text>
</comment>
<comment type="caution">
    <text evidence="5">The sequence shown here is derived from an EMBL/GenBank/DDBJ whole genome shotgun (WGS) entry which is preliminary data.</text>
</comment>
<dbReference type="PANTHER" id="PTHR42793:SF4">
    <property type="entry name" value="BLL6376 PROTEIN"/>
    <property type="match status" value="1"/>
</dbReference>
<keyword evidence="3" id="KW-0547">Nucleotide-binding</keyword>
<organism evidence="5 6">
    <name type="scientific">Nitratireductor aestuarii</name>
    <dbReference type="NCBI Taxonomy" id="1735103"/>
    <lineage>
        <taxon>Bacteria</taxon>
        <taxon>Pseudomonadati</taxon>
        <taxon>Pseudomonadota</taxon>
        <taxon>Alphaproteobacteria</taxon>
        <taxon>Hyphomicrobiales</taxon>
        <taxon>Phyllobacteriaceae</taxon>
        <taxon>Nitratireductor</taxon>
    </lineage>
</organism>
<dbReference type="Pfam" id="PF13607">
    <property type="entry name" value="Succ_CoA_lig"/>
    <property type="match status" value="1"/>
</dbReference>
<dbReference type="AlphaFoldDB" id="A0A916RXW9"/>
<name>A0A916RXW9_9HYPH</name>
<dbReference type="Pfam" id="PF13380">
    <property type="entry name" value="CoA_binding_2"/>
    <property type="match status" value="1"/>
</dbReference>
<proteinExistence type="inferred from homology"/>
<evidence type="ECO:0000259" key="4">
    <source>
        <dbReference type="PROSITE" id="PS50975"/>
    </source>
</evidence>
<dbReference type="InterPro" id="IPR016102">
    <property type="entry name" value="Succinyl-CoA_synth-like"/>
</dbReference>
<dbReference type="Proteomes" id="UP000636264">
    <property type="component" value="Unassembled WGS sequence"/>
</dbReference>
<dbReference type="PROSITE" id="PS50975">
    <property type="entry name" value="ATP_GRASP"/>
    <property type="match status" value="1"/>
</dbReference>
<accession>A0A916RXW9</accession>
<reference evidence="5" key="1">
    <citation type="journal article" date="2014" name="Int. J. Syst. Evol. Microbiol.">
        <title>Complete genome sequence of Corynebacterium casei LMG S-19264T (=DSM 44701T), isolated from a smear-ripened cheese.</title>
        <authorList>
            <consortium name="US DOE Joint Genome Institute (JGI-PGF)"/>
            <person name="Walter F."/>
            <person name="Albersmeier A."/>
            <person name="Kalinowski J."/>
            <person name="Ruckert C."/>
        </authorList>
    </citation>
    <scope>NUCLEOTIDE SEQUENCE</scope>
    <source>
        <strain evidence="5">CGMCC 1.15320</strain>
    </source>
</reference>
<dbReference type="InterPro" id="IPR013815">
    <property type="entry name" value="ATP_grasp_subdomain_1"/>
</dbReference>
<dbReference type="SUPFAM" id="SSF52210">
    <property type="entry name" value="Succinyl-CoA synthetase domains"/>
    <property type="match status" value="2"/>
</dbReference>
<dbReference type="Gene3D" id="3.30.470.20">
    <property type="entry name" value="ATP-grasp fold, B domain"/>
    <property type="match status" value="1"/>
</dbReference>
<keyword evidence="6" id="KW-1185">Reference proteome</keyword>
<dbReference type="InterPro" id="IPR036291">
    <property type="entry name" value="NAD(P)-bd_dom_sf"/>
</dbReference>
<feature type="domain" description="ATP-grasp" evidence="4">
    <location>
        <begin position="497"/>
        <end position="533"/>
    </location>
</feature>
<dbReference type="InterPro" id="IPR032875">
    <property type="entry name" value="Succ_CoA_lig_flav_dom"/>
</dbReference>
<dbReference type="Gene3D" id="3.40.50.261">
    <property type="entry name" value="Succinyl-CoA synthetase domains"/>
    <property type="match status" value="2"/>
</dbReference>
<protein>
    <submittedName>
        <fullName evidence="5">Pimeloyl-CoA synthetase</fullName>
    </submittedName>
</protein>
<sequence length="708" mass="74470">MNAPSITKSYDFASINALLEPRSVAVIGASAERSRIGGRPIWWMLEAGFKGTIYPVNPNRDEIQGLKAYPSIEDLPEAPDAAIVALPAQHVADTLRRLGQRGCKAAIVFSSGFAEMGAEGAAAQAELARISRESGLRMLGPNSLGLFNARCAWFPTFTTTFETGWPIDGGVSIVSQSGAFGSHLATLARNAGIGAPLCVMTGNEADVSVGEVIGCLASDPKTRVIAAYMEGIKDGSALMAGLAAARDAGKPVLIMKVGRSQLGAKAAASHTASIAGDDLVANAIFEEFGAIRVQSADQLLDFARVAAHGIYPEPNRLGVLTVSGGAGVLMSDAAEDRGVDMPEMPKATQERLHDVLPFASFRNPVDCTAHIVNDTSLLHTCLEAMTTEADYTSIIAFFAQVAGTESFGKLLYSELLEKRQRFPDKLFVLVAVLTAAQRKAYEDIGIAIFEDADRAVAAVAAMGRLGRSFANRKRREEAEGLLPVELPASTPSEAKAKKLLARHGIGFAREQACATVEVALAAAESIGFPVVMKILSPDILHKTEMGGVLVGLNSADEVASGFATLMERARAKAPNARIEGVLVAQMVKGGTEAIIGIKQDPVFGPIAIFGPGGIFAELMPDAVLGRCPFSVDQARSMIERSRLAPILKGARGKPAADINAAATMLSNLSKFAVSAGRRLKSIDLNPVVILDEGKGAVALDALIEVDRV</sequence>
<dbReference type="Gene3D" id="3.40.50.720">
    <property type="entry name" value="NAD(P)-binding Rossmann-like Domain"/>
    <property type="match status" value="1"/>
</dbReference>
<dbReference type="Pfam" id="PF13549">
    <property type="entry name" value="ATP-grasp_5"/>
    <property type="match status" value="1"/>
</dbReference>
<dbReference type="Gene3D" id="3.30.1490.20">
    <property type="entry name" value="ATP-grasp fold, A domain"/>
    <property type="match status" value="1"/>
</dbReference>
<evidence type="ECO:0000313" key="6">
    <source>
        <dbReference type="Proteomes" id="UP000636264"/>
    </source>
</evidence>
<evidence type="ECO:0000256" key="1">
    <source>
        <dbReference type="ARBA" id="ARBA00022532"/>
    </source>
</evidence>
<gene>
    <name evidence="5" type="primary">pauA</name>
    <name evidence="5" type="ORF">GCM10011385_30800</name>
</gene>
<dbReference type="SUPFAM" id="SSF56059">
    <property type="entry name" value="Glutathione synthetase ATP-binding domain-like"/>
    <property type="match status" value="1"/>
</dbReference>
<keyword evidence="3" id="KW-0067">ATP-binding</keyword>
<dbReference type="InterPro" id="IPR003781">
    <property type="entry name" value="CoA-bd"/>
</dbReference>
<dbReference type="GO" id="GO:0006099">
    <property type="term" value="P:tricarboxylic acid cycle"/>
    <property type="evidence" value="ECO:0007669"/>
    <property type="project" value="UniProtKB-KW"/>
</dbReference>
<dbReference type="SUPFAM" id="SSF51735">
    <property type="entry name" value="NAD(P)-binding Rossmann-fold domains"/>
    <property type="match status" value="1"/>
</dbReference>
<dbReference type="SMART" id="SM00881">
    <property type="entry name" value="CoA_binding"/>
    <property type="match status" value="1"/>
</dbReference>
<dbReference type="GO" id="GO:0046872">
    <property type="term" value="F:metal ion binding"/>
    <property type="evidence" value="ECO:0007669"/>
    <property type="project" value="InterPro"/>
</dbReference>
<dbReference type="RefSeq" id="WP_188721989.1">
    <property type="nucleotide sequence ID" value="NZ_BMIF01000010.1"/>
</dbReference>
<dbReference type="InterPro" id="IPR011761">
    <property type="entry name" value="ATP-grasp"/>
</dbReference>
<evidence type="ECO:0000256" key="2">
    <source>
        <dbReference type="ARBA" id="ARBA00060888"/>
    </source>
</evidence>
<dbReference type="EMBL" id="BMIF01000010">
    <property type="protein sequence ID" value="GGA74602.1"/>
    <property type="molecule type" value="Genomic_DNA"/>
</dbReference>
<evidence type="ECO:0000256" key="3">
    <source>
        <dbReference type="PROSITE-ProRule" id="PRU00409"/>
    </source>
</evidence>
<dbReference type="PANTHER" id="PTHR42793">
    <property type="entry name" value="COA BINDING DOMAIN CONTAINING PROTEIN"/>
    <property type="match status" value="1"/>
</dbReference>
<reference evidence="5" key="2">
    <citation type="submission" date="2020-09" db="EMBL/GenBank/DDBJ databases">
        <authorList>
            <person name="Sun Q."/>
            <person name="Zhou Y."/>
        </authorList>
    </citation>
    <scope>NUCLEOTIDE SEQUENCE</scope>
    <source>
        <strain evidence="5">CGMCC 1.15320</strain>
    </source>
</reference>
<dbReference type="FunFam" id="3.30.1490.20:FF:000020">
    <property type="entry name" value="Protein lysine acetyltransferase"/>
    <property type="match status" value="1"/>
</dbReference>
<evidence type="ECO:0000313" key="5">
    <source>
        <dbReference type="EMBL" id="GGA74602.1"/>
    </source>
</evidence>
<dbReference type="GO" id="GO:0005524">
    <property type="term" value="F:ATP binding"/>
    <property type="evidence" value="ECO:0007669"/>
    <property type="project" value="UniProtKB-UniRule"/>
</dbReference>